<dbReference type="GO" id="GO:0007165">
    <property type="term" value="P:signal transduction"/>
    <property type="evidence" value="ECO:0007669"/>
    <property type="project" value="InterPro"/>
</dbReference>
<dbReference type="PROSITE" id="PS51741">
    <property type="entry name" value="F_BAR"/>
    <property type="match status" value="1"/>
</dbReference>
<feature type="region of interest" description="Disordered" evidence="8">
    <location>
        <begin position="889"/>
        <end position="913"/>
    </location>
</feature>
<dbReference type="InterPro" id="IPR049581">
    <property type="entry name" value="SrGAP3_F-BAR"/>
</dbReference>
<evidence type="ECO:0000256" key="1">
    <source>
        <dbReference type="ARBA" id="ARBA00022443"/>
    </source>
</evidence>
<keyword evidence="3" id="KW-0597">Phosphoprotein</keyword>
<keyword evidence="2" id="KW-0343">GTPase activation</keyword>
<evidence type="ECO:0000256" key="2">
    <source>
        <dbReference type="ARBA" id="ARBA00022468"/>
    </source>
</evidence>
<keyword evidence="13" id="KW-1185">Reference proteome</keyword>
<dbReference type="AlphaFoldDB" id="A0A2K5N7G9"/>
<gene>
    <name evidence="12" type="primary">SRGAP3</name>
</gene>
<evidence type="ECO:0000313" key="12">
    <source>
        <dbReference type="Ensembl" id="ENSCATP00000033437.1"/>
    </source>
</evidence>
<dbReference type="SMART" id="SM00055">
    <property type="entry name" value="FCH"/>
    <property type="match status" value="1"/>
</dbReference>
<feature type="domain" description="Rho-GAP" evidence="10">
    <location>
        <begin position="469"/>
        <end position="657"/>
    </location>
</feature>
<protein>
    <submittedName>
        <fullName evidence="12">SLIT-ROBO Rho GTPase activating protein 3</fullName>
    </submittedName>
</protein>
<dbReference type="Proteomes" id="UP000233060">
    <property type="component" value="Unassembled WGS sequence"/>
</dbReference>
<feature type="compositionally biased region" description="Polar residues" evidence="8">
    <location>
        <begin position="900"/>
        <end position="910"/>
    </location>
</feature>
<evidence type="ECO:0000259" key="10">
    <source>
        <dbReference type="PROSITE" id="PS50238"/>
    </source>
</evidence>
<sequence length="1062" mass="120443">LHLKTQNKTDKKNFTRHEIRTQLVEQFKCLEQQSESRLQLLQDLQEFFRRKAEIELEYSRSLEKLAERFSSKIRSSREHQFKKDQYLLSPVNCWYLVLHQTRRESRDHATLNDIFMNNVIVRLSQISEDVIRLFKKSKEIGLQMHEELLKVTNELYTVMKTYHMYHAESISAESKLKEAEKQEEKQFNKSGDLSMNLLRHEDRPQRRSSVKKIEKMKEKRQAKYSENKLKCTKARNDYLLNLAATNAAISKYYIHDVSDLIDCCDLGFHASLARTFRTYLSAEYNLETSRHEGLDVIENAVDNLDSRSDKHTVMDMCNQVFCPPLKFEFQPHMGDEVCQVSAQQPVQTELLMRYHQLQSRLATLKIENEEVRKTLDATMQTLQDMLTVEDFDVSDAFQHSRSTESVKSAASETYMSKINIAKRRANQQETEMFYFTKFKEYVNGSNLITKLQAKHDLLKQTLGEGEGRRNARTRNQDSGQAIPLVVESCIRYINLYGLQQQGIFRVPGSQVEVNDIKNSFERGEDPLVDDQNERDINSVAGVLKLYFRGLENPLFPKERFQDLISTIKLENPAERVHQIQQILVTLPRVVIVVMRYLFAFLNHLSQYSDENMMDPYNLAICFGPTLMHIPDGQDPVSCQAHINEVIKTIIIHHEAIFPSPRELEGPVYEKCMAGGEEYCDSPHSEPGTIDEVDHDNGTEPHTSDEEVEQIEAIAKFDYMGRSPRELSFKKGASLLLYHRASEDWWEGRHNGVDGLIPHQYIVVQDMDDAFSDSLSQKADSEASSGPLLDDKASSKNDLQSPTEHISDYGFGGVMGRVRLRSDGAAIPRRRSGGDTHSPPRGLGPSIDTPPRAAACPSSPHKIPLTRGRIESPEKRRMATFGSAGSINYPDKKALSEGHSMRSTCGSTRHSSLGDHKSLEAEALAEDIEKTMSTALHELRELERQNTVKQAPDVVLDTLEPLKNPPGPISSEPASPLHTIVIRDPDAAMRRSSSSSTEMMTTFKPALSARLAGAQLRPPPMRPVRPVVQHRSSSSSSSGVGSPAVTPTEKMFPNSSADKSGTM</sequence>
<dbReference type="CDD" id="cd07684">
    <property type="entry name" value="F-BAR_srGAP3"/>
    <property type="match status" value="1"/>
</dbReference>
<feature type="domain" description="SH3" evidence="9">
    <location>
        <begin position="707"/>
        <end position="766"/>
    </location>
</feature>
<dbReference type="PANTHER" id="PTHR14166">
    <property type="entry name" value="SLIT-ROBO RHO GTPASE ACTIVATING PROTEIN"/>
    <property type="match status" value="1"/>
</dbReference>
<dbReference type="CDD" id="cd11955">
    <property type="entry name" value="SH3_srGAP1-3"/>
    <property type="match status" value="1"/>
</dbReference>
<dbReference type="InterPro" id="IPR001452">
    <property type="entry name" value="SH3_domain"/>
</dbReference>
<dbReference type="FunFam" id="2.30.30.40:FF:000005">
    <property type="entry name" value="SLIT-ROBO Rho GTPase-activating protein 1 isoform 2"/>
    <property type="match status" value="1"/>
</dbReference>
<evidence type="ECO:0000256" key="5">
    <source>
        <dbReference type="PROSITE-ProRule" id="PRU00192"/>
    </source>
</evidence>
<evidence type="ECO:0000256" key="4">
    <source>
        <dbReference type="ARBA" id="ARBA00023054"/>
    </source>
</evidence>
<dbReference type="SUPFAM" id="SSF103657">
    <property type="entry name" value="BAR/IMD domain-like"/>
    <property type="match status" value="1"/>
</dbReference>
<feature type="region of interest" description="Disordered" evidence="8">
    <location>
        <begin position="824"/>
        <end position="874"/>
    </location>
</feature>
<dbReference type="InterPro" id="IPR035648">
    <property type="entry name" value="srGAP1/2/3_SH3"/>
</dbReference>
<organism evidence="12 13">
    <name type="scientific">Cercocebus atys</name>
    <name type="common">Sooty mangabey</name>
    <name type="synonym">Cercocebus torquatus atys</name>
    <dbReference type="NCBI Taxonomy" id="9531"/>
    <lineage>
        <taxon>Eukaryota</taxon>
        <taxon>Metazoa</taxon>
        <taxon>Chordata</taxon>
        <taxon>Craniata</taxon>
        <taxon>Vertebrata</taxon>
        <taxon>Euteleostomi</taxon>
        <taxon>Mammalia</taxon>
        <taxon>Eutheria</taxon>
        <taxon>Euarchontoglires</taxon>
        <taxon>Primates</taxon>
        <taxon>Haplorrhini</taxon>
        <taxon>Catarrhini</taxon>
        <taxon>Cercopithecidae</taxon>
        <taxon>Cercopithecinae</taxon>
        <taxon>Cercocebus</taxon>
    </lineage>
</organism>
<dbReference type="InterPro" id="IPR027267">
    <property type="entry name" value="AH/BAR_dom_sf"/>
</dbReference>
<dbReference type="SUPFAM" id="SSF48350">
    <property type="entry name" value="GTPase activation domain, GAP"/>
    <property type="match status" value="1"/>
</dbReference>
<dbReference type="Ensembl" id="ENSCATT00000057710.1">
    <property type="protein sequence ID" value="ENSCATP00000033437.1"/>
    <property type="gene ID" value="ENSCATG00000039630.1"/>
</dbReference>
<keyword evidence="4 6" id="KW-0175">Coiled coil</keyword>
<dbReference type="Bgee" id="ENSCATG00000039630">
    <property type="expression patterns" value="Expressed in frontal cortex and 7 other cell types or tissues"/>
</dbReference>
<reference evidence="12" key="2">
    <citation type="submission" date="2025-09" db="UniProtKB">
        <authorList>
            <consortium name="Ensembl"/>
        </authorList>
    </citation>
    <scope>IDENTIFICATION</scope>
</reference>
<feature type="region of interest" description="Disordered" evidence="8">
    <location>
        <begin position="1010"/>
        <end position="1062"/>
    </location>
</feature>
<dbReference type="Gene3D" id="1.10.555.10">
    <property type="entry name" value="Rho GTPase activation protein"/>
    <property type="match status" value="1"/>
</dbReference>
<dbReference type="Gene3D" id="2.30.30.40">
    <property type="entry name" value="SH3 Domains"/>
    <property type="match status" value="1"/>
</dbReference>
<feature type="compositionally biased region" description="Basic and acidic residues" evidence="8">
    <location>
        <begin position="889"/>
        <end position="899"/>
    </location>
</feature>
<dbReference type="SMART" id="SM00324">
    <property type="entry name" value="RhoGAP"/>
    <property type="match status" value="1"/>
</dbReference>
<evidence type="ECO:0000256" key="7">
    <source>
        <dbReference type="SAM" id="Coils"/>
    </source>
</evidence>
<evidence type="ECO:0000256" key="8">
    <source>
        <dbReference type="SAM" id="MobiDB-lite"/>
    </source>
</evidence>
<accession>A0A2K5N7G9</accession>
<evidence type="ECO:0000313" key="13">
    <source>
        <dbReference type="Proteomes" id="UP000233060"/>
    </source>
</evidence>
<dbReference type="PROSITE" id="PS50002">
    <property type="entry name" value="SH3"/>
    <property type="match status" value="1"/>
</dbReference>
<dbReference type="InterPro" id="IPR001060">
    <property type="entry name" value="FCH_dom"/>
</dbReference>
<feature type="compositionally biased region" description="Polar residues" evidence="8">
    <location>
        <begin position="772"/>
        <end position="783"/>
    </location>
</feature>
<dbReference type="SUPFAM" id="SSF50044">
    <property type="entry name" value="SH3-domain"/>
    <property type="match status" value="1"/>
</dbReference>
<dbReference type="FunFam" id="1.20.1270.60:FF:000020">
    <property type="entry name" value="SLIT-ROBO Rho GTPase activating protein 3"/>
    <property type="match status" value="1"/>
</dbReference>
<evidence type="ECO:0000259" key="11">
    <source>
        <dbReference type="PROSITE" id="PS51741"/>
    </source>
</evidence>
<dbReference type="GO" id="GO:0005096">
    <property type="term" value="F:GTPase activator activity"/>
    <property type="evidence" value="ECO:0007669"/>
    <property type="project" value="UniProtKB-KW"/>
</dbReference>
<dbReference type="InterPro" id="IPR008936">
    <property type="entry name" value="Rho_GTPase_activation_prot"/>
</dbReference>
<feature type="region of interest" description="Disordered" evidence="8">
    <location>
        <begin position="772"/>
        <end position="810"/>
    </location>
</feature>
<evidence type="ECO:0000256" key="3">
    <source>
        <dbReference type="ARBA" id="ARBA00022553"/>
    </source>
</evidence>
<dbReference type="InterPro" id="IPR036028">
    <property type="entry name" value="SH3-like_dom_sf"/>
</dbReference>
<dbReference type="SMART" id="SM00326">
    <property type="entry name" value="SH3"/>
    <property type="match status" value="1"/>
</dbReference>
<dbReference type="Pfam" id="PF00620">
    <property type="entry name" value="RhoGAP"/>
    <property type="match status" value="1"/>
</dbReference>
<feature type="compositionally biased region" description="Polar residues" evidence="8">
    <location>
        <begin position="1052"/>
        <end position="1062"/>
    </location>
</feature>
<dbReference type="Pfam" id="PF00611">
    <property type="entry name" value="FCH"/>
    <property type="match status" value="1"/>
</dbReference>
<evidence type="ECO:0000256" key="6">
    <source>
        <dbReference type="PROSITE-ProRule" id="PRU01077"/>
    </source>
</evidence>
<dbReference type="InterPro" id="IPR051627">
    <property type="entry name" value="SLIT-ROBO_RhoGAP"/>
</dbReference>
<dbReference type="FunFam" id="1.10.555.10:FF:000010">
    <property type="entry name" value="SLIT-ROBO Rho GTPase-activating protein 1 isoform 2"/>
    <property type="match status" value="1"/>
</dbReference>
<dbReference type="CDD" id="cd04383">
    <property type="entry name" value="RhoGAP_srGAP"/>
    <property type="match status" value="1"/>
</dbReference>
<feature type="coiled-coil region" evidence="7">
    <location>
        <begin position="354"/>
        <end position="381"/>
    </location>
</feature>
<dbReference type="Pfam" id="PF00018">
    <property type="entry name" value="SH3_1"/>
    <property type="match status" value="1"/>
</dbReference>
<evidence type="ECO:0000259" key="9">
    <source>
        <dbReference type="PROSITE" id="PS50002"/>
    </source>
</evidence>
<feature type="region of interest" description="Disordered" evidence="8">
    <location>
        <begin position="200"/>
        <end position="220"/>
    </location>
</feature>
<feature type="compositionally biased region" description="Low complexity" evidence="8">
    <location>
        <begin position="1023"/>
        <end position="1037"/>
    </location>
</feature>
<keyword evidence="1 5" id="KW-0728">SH3 domain</keyword>
<dbReference type="InterPro" id="IPR000198">
    <property type="entry name" value="RhoGAP_dom"/>
</dbReference>
<dbReference type="GeneTree" id="ENSGT00950000182824"/>
<name>A0A2K5N7G9_CERAT</name>
<dbReference type="PROSITE" id="PS50238">
    <property type="entry name" value="RHOGAP"/>
    <property type="match status" value="1"/>
</dbReference>
<proteinExistence type="predicted"/>
<feature type="domain" description="F-BAR" evidence="11">
    <location>
        <begin position="12"/>
        <end position="309"/>
    </location>
</feature>
<dbReference type="InterPro" id="IPR031160">
    <property type="entry name" value="F_BAR_dom"/>
</dbReference>
<dbReference type="Gene3D" id="1.20.1270.60">
    <property type="entry name" value="Arfaptin homology (AH) domain/BAR domain"/>
    <property type="match status" value="1"/>
</dbReference>
<reference evidence="12" key="1">
    <citation type="submission" date="2025-08" db="UniProtKB">
        <authorList>
            <consortium name="Ensembl"/>
        </authorList>
    </citation>
    <scope>IDENTIFICATION</scope>
</reference>